<feature type="region of interest" description="Disordered" evidence="2">
    <location>
        <begin position="1691"/>
        <end position="1715"/>
    </location>
</feature>
<gene>
    <name evidence="6" type="ORF">SNEC2469_LOCUS17861</name>
</gene>
<dbReference type="EMBL" id="CAJNJA010029742">
    <property type="protein sequence ID" value="CAE7633607.1"/>
    <property type="molecule type" value="Genomic_DNA"/>
</dbReference>
<evidence type="ECO:0000256" key="2">
    <source>
        <dbReference type="SAM" id="MobiDB-lite"/>
    </source>
</evidence>
<evidence type="ECO:0000313" key="7">
    <source>
        <dbReference type="Proteomes" id="UP000601435"/>
    </source>
</evidence>
<dbReference type="PROSITE" id="PS50994">
    <property type="entry name" value="INTEGRASE"/>
    <property type="match status" value="1"/>
</dbReference>
<keyword evidence="7" id="KW-1185">Reference proteome</keyword>
<feature type="transmembrane region" description="Helical" evidence="3">
    <location>
        <begin position="596"/>
        <end position="616"/>
    </location>
</feature>
<keyword evidence="3" id="KW-0472">Membrane</keyword>
<feature type="region of interest" description="Disordered" evidence="2">
    <location>
        <begin position="2136"/>
        <end position="2169"/>
    </location>
</feature>
<sequence length="2892" mass="324407">MVRPSRAFAESPRDASPGGGLHDWLVARHGFSRKPAAWCGFAFLGGDAVWQGSDRKTLSGYGTQQLAERTSGPGESTSWELDTLVASDYAGGYEFRAVPVSRTWQLSSLWIYFVGTHVDLRAAEPTNDGTYLRVASKSGVRVFYAYSHGSGCFFVFGWSWTWGDVQSAFEMLGIRAPGNVAKPVDQGERFIQAITGEKRNIPTWSGQPASLRSWLKLLAVWESETTLPKDKWGLKLFQSFAENSQPRKIADQIPMHELLSEHGYGLILTQLLAKYKPFLDIAAPAAIDRFLYSGDRQKNESFAAFLAAKEVARQDMELHLQERISEKDQSQLLTFDQVAALLRPLDRPELLAQAAGAELGAGAKHFPVITDGNLEDDDEADELLLQEEEEEESDSIQDDELLFEDREYNEDEALFISAYHSAYADIRKDLKDRKKERGFVRHRSNTPFRGRGRGRRTDRGPPRDPRRHDRTPRRSSHNKVDPKMVKGSSADLQARVRCFNCNELGHYAKECPLKGALVDTAAEDAVIGSLASKSLQRELALWGLQPLPVCAILDIPTCVAGHRAINILDFDQTAWELPPSFRGPDGALGCVFSFDVGFSGAVIIIYSGSAVIYIGFDCVCFDGGALGCVFSFDVGFSGAVIIIYSGSAVIYIGFDYTIVFGIYSGSGVIYVGFDYTIDFSYEAMEDVVSHLPRRKVNYRTGTMAEKSAKSASWAFGLYVRGPFSGVTKVSHQLEKTTEYGNAWLRDKFPQATWTSWNVNLNMVARPHIDSQNAKATLNHTVSMGSFQQGELWLEADDPPEGDVRWKWKKGKRVCGTLVNTFRSPTSFSPHRYHGTAAWSGYRISITAFTTRNVNNINQECQRPVQVNAGGEVFKRMIRKLRVEQMAAEEAAGVEPLRPRAMGTAKCESAWRRLVKALMLMLVTARQQMVLDYLNKRSLENEPEVSRVDPNDAKKKDSKKGKTFDKSVYIYQAIGRPLPTSHAHKEFPCSKRECQHPADALRCRANVQSHWWTCVRCGLRWDRPKETEENTLPELSVKPAYDTINGHPKKLINSKGQEFPQVLPPPKGEGESLSPPGDLNYSGIDHGMSDTNAVTHFDDAAWEKGDKANGSWLSFFEHGEERVVSDACIDWHGAEPGSYEKQSGADGGISNLRGQPDRATGVHPLGRRVVGYGDGQPQRCGGEASVMIYGKDLENAKGDLWGGLRDHLGHGGWLWKTALLLLTMTQFSSEQAWPSITGPPQHRVSWNPKDRVWSDIDLYDNAVASPGRWCYVFTRHDRYGGWLADDLGVFEPLKKDQRNYLSKNIAENLGSVAEIYSPPRMIKRARQHGFQPGFALDLVTGWDFNVQQHQREALRMLAEHKPSLIVLSPPCTVFSKLRALTNHKREASKVQQELREGHRHVKFAVQLAFIQHDACRGFVFEHPMHASSWKLPELQQLASKPGVHKVQLDMCRFDLRRSTTGEPVLKPTALLTNVPALAKSLARRCEGRHVRHPPLLNGTAREAAVYTVPFVDAILRGMRKHLTQVHFPVFHKEDAWCWRHGDLCCRHFRPRQTLATPSECSFDLSGLSFTGKRCTVLMFVTGREQYLEDDFNSSPTSWKDETPWTGFTYFQVVQSVMLPQALQDWASHVAKASSHCLHSYVQDEAAFQSEWNFLFPTRKMLGSRRSSTSAGEVQDETTRAFDLDAAETVHEFGSESANPTRTERMAAQRGEDEDDEAKVMRELRDIPIDPEVADVDGYGYREGAPHLAPDLRRELYRVHRNLGHPDQPTFLRALRHAGAKPEVLEFAKRGFKCPICERRQRPSTQRPAHLQHRMPFNEVVGVDLIFVRRRPLLNCLCWGTSLQWVETLSNKTAGEVCRAFMASWVARYGAPRLVVADRGTEFTGSPFPEVLGENGIILHLISARAPWENARTERAGGWFKNKLETVVDETSAINEGDFQIAIAETVAAHNQHYDRSGFSPNQRVYGTSLRLPSSLASDDYIDAELRGQPPRTDFMKRAMEIREAAQRAWLRHQDNQAIRKALNSNTRTSDDKKFESGDMVYVFRDTSEYKGWVGPGVVIAQAKNERSLWISLRGFLVKAAKEQVRKATAEESLGVELVKVLSQEMLENVESGKIRNYQDLQHEFDAEAMEKFVNENQSAGLARESRPLGQSVPEQSLMSSEPPTTRENDLDDEVMMVPDVEMPSANEGQPDGEATDGNSTRLPSAAPETTSMPSLPPSAPMSTTVTPRQTSPIRVDEGSGGWTPFGPARSNPERAAPYPWPASGRQSNFLEVTHDGQDENLGAKWWRNKAYNRWEPVSCGKETFQATQATAFFNLRDKRFYLTKQKLSPGQVEFRNLDEGEKAVFRKARAKEVQSLIDMGAIRILSLEESRCFEQENPRHVLNSKYVDRYKPKEEFKVIPEDFDANRDVATVTAEYAPKSRWTVVGWQDPHIHEIERSAPTPLTTSLYLFFQLSASRRWHAFARDAKTAFLQSRPTSRKRKLACRMPSDEAFEGYDARQLILLETEVYGLVSGPAWWRRSLLEILVKELGYRVNVYDRCVLTLDNDVDNSNEHPERTQGVIIIEVDDLMESGGERHRQKMVQLEQRLKFGKAVKLADHPEGAAYAGRRITQDAKTFSFRYTMTDYIQNRLKKVVFERKVYKKDANTVTLNASEESQLRGVLAAINWVAREGRPDVSAAASMLAGRFPGPTADVAFEANSVVDHLKAHHVAVHIHSIPEPNIRHILISDSSGDSKGQTKPQHGWIQGVTTPQLNRGEEAPVSIIGWCSRRLRRKAGSSLLCESIATSTAMAALEKQVAMWQSMTTSRFDPRSLDVDIEVSMGLRGSATVIASEGRLFADPLSVVLVDAKSLFDSASSEQAKGEDDRSALEAPLPPDLQGCLNQLTLHWTGSSLH</sequence>
<dbReference type="InterPro" id="IPR036875">
    <property type="entry name" value="Znf_CCHC_sf"/>
</dbReference>
<proteinExistence type="predicted"/>
<feature type="compositionally biased region" description="Basic and acidic residues" evidence="2">
    <location>
        <begin position="1700"/>
        <end position="1709"/>
    </location>
</feature>
<dbReference type="InterPro" id="IPR050951">
    <property type="entry name" value="Retrovirus_Pol_polyprotein"/>
</dbReference>
<dbReference type="SMART" id="SM00343">
    <property type="entry name" value="ZnF_C2HC"/>
    <property type="match status" value="1"/>
</dbReference>
<feature type="compositionally biased region" description="Basic residues" evidence="2">
    <location>
        <begin position="468"/>
        <end position="477"/>
    </location>
</feature>
<dbReference type="Pfam" id="PF00098">
    <property type="entry name" value="zf-CCHC"/>
    <property type="match status" value="1"/>
</dbReference>
<evidence type="ECO:0000256" key="3">
    <source>
        <dbReference type="SAM" id="Phobius"/>
    </source>
</evidence>
<dbReference type="Gene3D" id="4.10.60.10">
    <property type="entry name" value="Zinc finger, CCHC-type"/>
    <property type="match status" value="1"/>
</dbReference>
<keyword evidence="1" id="KW-0862">Zinc</keyword>
<feature type="compositionally biased region" description="Basic residues" evidence="2">
    <location>
        <begin position="440"/>
        <end position="454"/>
    </location>
</feature>
<evidence type="ECO:0000259" key="5">
    <source>
        <dbReference type="PROSITE" id="PS50994"/>
    </source>
</evidence>
<organism evidence="6 7">
    <name type="scientific">Symbiodinium necroappetens</name>
    <dbReference type="NCBI Taxonomy" id="1628268"/>
    <lineage>
        <taxon>Eukaryota</taxon>
        <taxon>Sar</taxon>
        <taxon>Alveolata</taxon>
        <taxon>Dinophyceae</taxon>
        <taxon>Suessiales</taxon>
        <taxon>Symbiodiniaceae</taxon>
        <taxon>Symbiodinium</taxon>
    </lineage>
</organism>
<dbReference type="OrthoDB" id="448248at2759"/>
<feature type="transmembrane region" description="Helical" evidence="3">
    <location>
        <begin position="628"/>
        <end position="654"/>
    </location>
</feature>
<dbReference type="InterPro" id="IPR001584">
    <property type="entry name" value="Integrase_cat-core"/>
</dbReference>
<dbReference type="GO" id="GO:0015074">
    <property type="term" value="P:DNA integration"/>
    <property type="evidence" value="ECO:0007669"/>
    <property type="project" value="InterPro"/>
</dbReference>
<evidence type="ECO:0000313" key="6">
    <source>
        <dbReference type="EMBL" id="CAE7633607.1"/>
    </source>
</evidence>
<dbReference type="Gene3D" id="3.30.420.10">
    <property type="entry name" value="Ribonuclease H-like superfamily/Ribonuclease H"/>
    <property type="match status" value="1"/>
</dbReference>
<dbReference type="SUPFAM" id="SSF53098">
    <property type="entry name" value="Ribonuclease H-like"/>
    <property type="match status" value="1"/>
</dbReference>
<name>A0A812VN49_9DINO</name>
<keyword evidence="1" id="KW-0863">Zinc-finger</keyword>
<dbReference type="PANTHER" id="PTHR37984:SF5">
    <property type="entry name" value="PROTEIN NYNRIN-LIKE"/>
    <property type="match status" value="1"/>
</dbReference>
<keyword evidence="3" id="KW-0812">Transmembrane</keyword>
<dbReference type="SUPFAM" id="SSF57756">
    <property type="entry name" value="Retrovirus zinc finger-like domains"/>
    <property type="match status" value="1"/>
</dbReference>
<dbReference type="InterPro" id="IPR012337">
    <property type="entry name" value="RNaseH-like_sf"/>
</dbReference>
<feature type="region of interest" description="Disordered" evidence="2">
    <location>
        <begin position="435"/>
        <end position="488"/>
    </location>
</feature>
<accession>A0A812VN49</accession>
<feature type="region of interest" description="Disordered" evidence="2">
    <location>
        <begin position="940"/>
        <end position="959"/>
    </location>
</feature>
<feature type="domain" description="CCHC-type" evidence="4">
    <location>
        <begin position="497"/>
        <end position="512"/>
    </location>
</feature>
<feature type="region of interest" description="Disordered" evidence="2">
    <location>
        <begin position="2181"/>
        <end position="2257"/>
    </location>
</feature>
<feature type="compositionally biased region" description="Polar residues" evidence="2">
    <location>
        <begin position="2151"/>
        <end position="2164"/>
    </location>
</feature>
<dbReference type="Proteomes" id="UP000601435">
    <property type="component" value="Unassembled WGS sequence"/>
</dbReference>
<comment type="caution">
    <text evidence="6">The sequence shown here is derived from an EMBL/GenBank/DDBJ whole genome shotgun (WGS) entry which is preliminary data.</text>
</comment>
<dbReference type="PANTHER" id="PTHR37984">
    <property type="entry name" value="PROTEIN CBG26694"/>
    <property type="match status" value="1"/>
</dbReference>
<protein>
    <submittedName>
        <fullName evidence="6">Uncharacterized protein</fullName>
    </submittedName>
</protein>
<keyword evidence="1" id="KW-0479">Metal-binding</keyword>
<feature type="compositionally biased region" description="Basic and acidic residues" evidence="2">
    <location>
        <begin position="455"/>
        <end position="467"/>
    </location>
</feature>
<evidence type="ECO:0000259" key="4">
    <source>
        <dbReference type="PROSITE" id="PS50158"/>
    </source>
</evidence>
<reference evidence="6" key="1">
    <citation type="submission" date="2021-02" db="EMBL/GenBank/DDBJ databases">
        <authorList>
            <person name="Dougan E. K."/>
            <person name="Rhodes N."/>
            <person name="Thang M."/>
            <person name="Chan C."/>
        </authorList>
    </citation>
    <scope>NUCLEOTIDE SEQUENCE</scope>
</reference>
<evidence type="ECO:0000256" key="1">
    <source>
        <dbReference type="PROSITE-ProRule" id="PRU00047"/>
    </source>
</evidence>
<dbReference type="GO" id="GO:0003676">
    <property type="term" value="F:nucleic acid binding"/>
    <property type="evidence" value="ECO:0007669"/>
    <property type="project" value="InterPro"/>
</dbReference>
<dbReference type="GO" id="GO:0008270">
    <property type="term" value="F:zinc ion binding"/>
    <property type="evidence" value="ECO:0007669"/>
    <property type="project" value="UniProtKB-KW"/>
</dbReference>
<dbReference type="InterPro" id="IPR036397">
    <property type="entry name" value="RNaseH_sf"/>
</dbReference>
<dbReference type="PROSITE" id="PS50158">
    <property type="entry name" value="ZF_CCHC"/>
    <property type="match status" value="1"/>
</dbReference>
<keyword evidence="3" id="KW-1133">Transmembrane helix</keyword>
<dbReference type="InterPro" id="IPR001878">
    <property type="entry name" value="Znf_CCHC"/>
</dbReference>
<feature type="domain" description="Integrase catalytic" evidence="5">
    <location>
        <begin position="1810"/>
        <end position="1967"/>
    </location>
</feature>